<accession>A0A1B6ENT4</accession>
<gene>
    <name evidence="1" type="ORF">g.5559</name>
</gene>
<protein>
    <submittedName>
        <fullName evidence="1">Uncharacterized protein</fullName>
    </submittedName>
</protein>
<evidence type="ECO:0000313" key="1">
    <source>
        <dbReference type="EMBL" id="JAS39572.1"/>
    </source>
</evidence>
<sequence length="229" mass="26273">EMIAASRNRNTQLPSSSTFNEIDFDEIEPPLERECVKTVHLKGPFNPLEIKLLSFMDNVQEVLIDQSSVNTVLLDTDPSDVFDRLYVASSISETPNGSAVKLRQVSAMPSIRGFLAMMTMIFSPTMVVKPSRNRTRIGHIVCGLGHDRNCKPIFGEHDIVLNLDATFDIDDLEKVNNIRFFMNRILEHLDRGQTNDESVFGKFRQKIFSNFFHLFKTRREKCEKENLDM</sequence>
<reference evidence="1" key="1">
    <citation type="submission" date="2015-11" db="EMBL/GenBank/DDBJ databases">
        <title>De novo transcriptome assembly of four potential Pierce s Disease insect vectors from Arizona vineyards.</title>
        <authorList>
            <person name="Tassone E.E."/>
        </authorList>
    </citation>
    <scope>NUCLEOTIDE SEQUENCE</scope>
</reference>
<proteinExistence type="predicted"/>
<feature type="non-terminal residue" evidence="1">
    <location>
        <position position="229"/>
    </location>
</feature>
<organism evidence="1">
    <name type="scientific">Cuerna arida</name>
    <dbReference type="NCBI Taxonomy" id="1464854"/>
    <lineage>
        <taxon>Eukaryota</taxon>
        <taxon>Metazoa</taxon>
        <taxon>Ecdysozoa</taxon>
        <taxon>Arthropoda</taxon>
        <taxon>Hexapoda</taxon>
        <taxon>Insecta</taxon>
        <taxon>Pterygota</taxon>
        <taxon>Neoptera</taxon>
        <taxon>Paraneoptera</taxon>
        <taxon>Hemiptera</taxon>
        <taxon>Auchenorrhyncha</taxon>
        <taxon>Membracoidea</taxon>
        <taxon>Cicadellidae</taxon>
        <taxon>Cicadellinae</taxon>
        <taxon>Proconiini</taxon>
        <taxon>Cuerna</taxon>
    </lineage>
</organism>
<dbReference type="AlphaFoldDB" id="A0A1B6ENT4"/>
<feature type="non-terminal residue" evidence="1">
    <location>
        <position position="1"/>
    </location>
</feature>
<dbReference type="EMBL" id="GECZ01030197">
    <property type="protein sequence ID" value="JAS39572.1"/>
    <property type="molecule type" value="Transcribed_RNA"/>
</dbReference>
<name>A0A1B6ENT4_9HEMI</name>